<evidence type="ECO:0000256" key="6">
    <source>
        <dbReference type="RuleBase" id="RU000661"/>
    </source>
</evidence>
<organism evidence="7 8">
    <name type="scientific">Candidatus Wolfebacteria bacterium GW2011_GWB1_41_12</name>
    <dbReference type="NCBI Taxonomy" id="1619006"/>
    <lineage>
        <taxon>Bacteria</taxon>
        <taxon>Candidatus Wolfeibacteriota</taxon>
    </lineage>
</organism>
<dbReference type="SUPFAM" id="SSF64263">
    <property type="entry name" value="Prokaryotic ribosomal protein L17"/>
    <property type="match status" value="1"/>
</dbReference>
<keyword evidence="3 5" id="KW-0687">Ribonucleoprotein</keyword>
<dbReference type="EMBL" id="LCAK01000003">
    <property type="protein sequence ID" value="KKR88853.1"/>
    <property type="molecule type" value="Genomic_DNA"/>
</dbReference>
<evidence type="ECO:0000256" key="3">
    <source>
        <dbReference type="ARBA" id="ARBA00023274"/>
    </source>
</evidence>
<reference evidence="7 8" key="1">
    <citation type="journal article" date="2015" name="Nature">
        <title>rRNA introns, odd ribosomes, and small enigmatic genomes across a large radiation of phyla.</title>
        <authorList>
            <person name="Brown C.T."/>
            <person name="Hug L.A."/>
            <person name="Thomas B.C."/>
            <person name="Sharon I."/>
            <person name="Castelle C.J."/>
            <person name="Singh A."/>
            <person name="Wilkins M.J."/>
            <person name="Williams K.H."/>
            <person name="Banfield J.F."/>
        </authorList>
    </citation>
    <scope>NUCLEOTIDE SEQUENCE [LARGE SCALE GENOMIC DNA]</scope>
</reference>
<dbReference type="Proteomes" id="UP000033918">
    <property type="component" value="Unassembled WGS sequence"/>
</dbReference>
<dbReference type="GO" id="GO:0006412">
    <property type="term" value="P:translation"/>
    <property type="evidence" value="ECO:0007669"/>
    <property type="project" value="InterPro"/>
</dbReference>
<comment type="caution">
    <text evidence="7">The sequence shown here is derived from an EMBL/GenBank/DDBJ whole genome shotgun (WGS) entry which is preliminary data.</text>
</comment>
<sequence length="116" mass="13455">MRHLKKGRKFHRKRGQRKALIKGLLNNLILREKMETTEAKAKEIKSIAEKMVTLAKKQNLPAMRILFSRLSKPSAEKLYFQIAPRYTERKGGYLRIIKGMKARKNDGAKMAAIEFV</sequence>
<dbReference type="GO" id="GO:0022625">
    <property type="term" value="C:cytosolic large ribosomal subunit"/>
    <property type="evidence" value="ECO:0007669"/>
    <property type="project" value="TreeGrafter"/>
</dbReference>
<gene>
    <name evidence="7" type="ORF">UU38_C0003G0105</name>
</gene>
<dbReference type="NCBIfam" id="TIGR00059">
    <property type="entry name" value="L17"/>
    <property type="match status" value="1"/>
</dbReference>
<accession>A0A0G0UJ59</accession>
<evidence type="ECO:0000256" key="4">
    <source>
        <dbReference type="ARBA" id="ARBA00035494"/>
    </source>
</evidence>
<name>A0A0G0UJ59_9BACT</name>
<keyword evidence="2 5" id="KW-0689">Ribosomal protein</keyword>
<dbReference type="PANTHER" id="PTHR14413">
    <property type="entry name" value="RIBOSOMAL PROTEIN L17"/>
    <property type="match status" value="1"/>
</dbReference>
<dbReference type="PANTHER" id="PTHR14413:SF16">
    <property type="entry name" value="LARGE RIBOSOMAL SUBUNIT PROTEIN BL17M"/>
    <property type="match status" value="1"/>
</dbReference>
<dbReference type="InterPro" id="IPR000456">
    <property type="entry name" value="Ribosomal_bL17"/>
</dbReference>
<dbReference type="GO" id="GO:0003735">
    <property type="term" value="F:structural constituent of ribosome"/>
    <property type="evidence" value="ECO:0007669"/>
    <property type="project" value="InterPro"/>
</dbReference>
<dbReference type="Gene3D" id="3.90.1030.10">
    <property type="entry name" value="Ribosomal protein L17"/>
    <property type="match status" value="1"/>
</dbReference>
<evidence type="ECO:0000256" key="1">
    <source>
        <dbReference type="ARBA" id="ARBA00008777"/>
    </source>
</evidence>
<dbReference type="Pfam" id="PF01196">
    <property type="entry name" value="Ribosomal_L17"/>
    <property type="match status" value="1"/>
</dbReference>
<evidence type="ECO:0000313" key="7">
    <source>
        <dbReference type="EMBL" id="KKR88853.1"/>
    </source>
</evidence>
<comment type="similarity">
    <text evidence="1 5">Belongs to the bacterial ribosomal protein bL17 family.</text>
</comment>
<evidence type="ECO:0000256" key="2">
    <source>
        <dbReference type="ARBA" id="ARBA00022980"/>
    </source>
</evidence>
<dbReference type="AlphaFoldDB" id="A0A0G0UJ59"/>
<evidence type="ECO:0000256" key="5">
    <source>
        <dbReference type="RuleBase" id="RU000660"/>
    </source>
</evidence>
<evidence type="ECO:0000313" key="8">
    <source>
        <dbReference type="Proteomes" id="UP000033918"/>
    </source>
</evidence>
<protein>
    <recommendedName>
        <fullName evidence="4 6">50S ribosomal protein L17</fullName>
    </recommendedName>
</protein>
<dbReference type="PATRIC" id="fig|1619006.3.peg.395"/>
<dbReference type="InterPro" id="IPR036373">
    <property type="entry name" value="Ribosomal_bL17_sf"/>
</dbReference>
<proteinExistence type="inferred from homology"/>